<protein>
    <submittedName>
        <fullName evidence="10">4Fe-4S dicluster domain-containing protein</fullName>
    </submittedName>
</protein>
<feature type="binding site" evidence="7">
    <location>
        <position position="27"/>
    </location>
    <ligand>
        <name>[4Fe-4S] cluster</name>
        <dbReference type="ChEBI" id="CHEBI:49883"/>
        <label>1</label>
    </ligand>
</feature>
<dbReference type="Gene3D" id="3.30.70.20">
    <property type="match status" value="2"/>
</dbReference>
<reference evidence="10" key="1">
    <citation type="journal article" date="2020" name="mSystems">
        <title>Genome- and Community-Level Interaction Insights into Carbon Utilization and Element Cycling Functions of Hydrothermarchaeota in Hydrothermal Sediment.</title>
        <authorList>
            <person name="Zhou Z."/>
            <person name="Liu Y."/>
            <person name="Xu W."/>
            <person name="Pan J."/>
            <person name="Luo Z.H."/>
            <person name="Li M."/>
        </authorList>
    </citation>
    <scope>NUCLEOTIDE SEQUENCE [LARGE SCALE GENOMIC DNA]</scope>
    <source>
        <strain evidence="10">SpSt-1065</strain>
    </source>
</reference>
<comment type="caution">
    <text evidence="10">The sequence shown here is derived from an EMBL/GenBank/DDBJ whole genome shotgun (WGS) entry which is preliminary data.</text>
</comment>
<comment type="subcellular location">
    <subcellularLocation>
        <location evidence="1">Cell envelope</location>
    </subcellularLocation>
</comment>
<proteinExistence type="predicted"/>
<keyword evidence="8" id="KW-1133">Transmembrane helix</keyword>
<dbReference type="InterPro" id="IPR051555">
    <property type="entry name" value="FDH_Electron_Transfer_Unit"/>
</dbReference>
<feature type="binding site" evidence="7">
    <location>
        <position position="178"/>
    </location>
    <ligand>
        <name>[4Fe-4S] cluster</name>
        <dbReference type="ChEBI" id="CHEBI:49883"/>
        <label>1</label>
    </ligand>
</feature>
<evidence type="ECO:0000256" key="3">
    <source>
        <dbReference type="ARBA" id="ARBA00022723"/>
    </source>
</evidence>
<evidence type="ECO:0000256" key="4">
    <source>
        <dbReference type="ARBA" id="ARBA00022737"/>
    </source>
</evidence>
<evidence type="ECO:0000256" key="6">
    <source>
        <dbReference type="ARBA" id="ARBA00023014"/>
    </source>
</evidence>
<dbReference type="GO" id="GO:0015944">
    <property type="term" value="P:formate oxidation"/>
    <property type="evidence" value="ECO:0007669"/>
    <property type="project" value="InterPro"/>
</dbReference>
<keyword evidence="2 7" id="KW-0004">4Fe-4S</keyword>
<feature type="transmembrane region" description="Helical" evidence="8">
    <location>
        <begin position="252"/>
        <end position="275"/>
    </location>
</feature>
<dbReference type="GO" id="GO:0045333">
    <property type="term" value="P:cellular respiration"/>
    <property type="evidence" value="ECO:0007669"/>
    <property type="project" value="InterPro"/>
</dbReference>
<feature type="binding site" evidence="7">
    <location>
        <position position="142"/>
    </location>
    <ligand>
        <name>[4Fe-4S] cluster</name>
        <dbReference type="ChEBI" id="CHEBI:49883"/>
        <label>3</label>
    </ligand>
</feature>
<feature type="domain" description="4Fe-4S ferredoxin-type" evidence="9">
    <location>
        <begin position="123"/>
        <end position="152"/>
    </location>
</feature>
<dbReference type="PANTHER" id="PTHR43545:SF6">
    <property type="entry name" value="FORMATE DEHYDROGENASE, NITRATE-INDUCIBLE, IRON-SULFUR SUBUNIT"/>
    <property type="match status" value="1"/>
</dbReference>
<keyword evidence="8" id="KW-0812">Transmembrane</keyword>
<feature type="binding site" evidence="7">
    <location>
        <position position="30"/>
    </location>
    <ligand>
        <name>[4Fe-4S] cluster</name>
        <dbReference type="ChEBI" id="CHEBI:49883"/>
        <label>1</label>
    </ligand>
</feature>
<feature type="binding site" evidence="7">
    <location>
        <position position="112"/>
    </location>
    <ligand>
        <name>[4Fe-4S] cluster</name>
        <dbReference type="ChEBI" id="CHEBI:49883"/>
        <label>4</label>
    </ligand>
</feature>
<organism evidence="10">
    <name type="scientific">Thermomicrobium roseum</name>
    <dbReference type="NCBI Taxonomy" id="500"/>
    <lineage>
        <taxon>Bacteria</taxon>
        <taxon>Pseudomonadati</taxon>
        <taxon>Thermomicrobiota</taxon>
        <taxon>Thermomicrobia</taxon>
        <taxon>Thermomicrobiales</taxon>
        <taxon>Thermomicrobiaceae</taxon>
        <taxon>Thermomicrobium</taxon>
    </lineage>
</organism>
<feature type="binding site" evidence="7">
    <location>
        <position position="37"/>
    </location>
    <ligand>
        <name>[4Fe-4S] cluster</name>
        <dbReference type="ChEBI" id="CHEBI:49883"/>
        <label>2</label>
    </ligand>
</feature>
<gene>
    <name evidence="10" type="ORF">ENM21_07310</name>
</gene>
<keyword evidence="5 7" id="KW-0408">Iron</keyword>
<feature type="binding site" evidence="7">
    <location>
        <position position="132"/>
    </location>
    <ligand>
        <name>[4Fe-4S] cluster</name>
        <dbReference type="ChEBI" id="CHEBI:49883"/>
        <label>4</label>
    </ligand>
</feature>
<comment type="cofactor">
    <cofactor evidence="7">
        <name>[4Fe-4S] cluster</name>
        <dbReference type="ChEBI" id="CHEBI:49883"/>
    </cofactor>
    <text evidence="7">Binds 4 [4Fe-4S] clusters per subunit.</text>
</comment>
<dbReference type="PANTHER" id="PTHR43545">
    <property type="entry name" value="FORMATE DEHYDROGENASE, NITRATE-INDUCIBLE, IRON-SULFUR SUBUNIT"/>
    <property type="match status" value="1"/>
</dbReference>
<dbReference type="PIRSF" id="PIRSF036298">
    <property type="entry name" value="FDH_4Fe4S"/>
    <property type="match status" value="1"/>
</dbReference>
<feature type="binding site" evidence="7">
    <location>
        <position position="174"/>
    </location>
    <ligand>
        <name>[4Fe-4S] cluster</name>
        <dbReference type="ChEBI" id="CHEBI:49883"/>
        <label>2</label>
    </ligand>
</feature>
<dbReference type="EMBL" id="DRWX01000337">
    <property type="protein sequence ID" value="HHM97002.1"/>
    <property type="molecule type" value="Genomic_DNA"/>
</dbReference>
<dbReference type="CDD" id="cd10560">
    <property type="entry name" value="FDH-O_like"/>
    <property type="match status" value="1"/>
</dbReference>
<keyword evidence="6 7" id="KW-0411">Iron-sulfur</keyword>
<keyword evidence="8" id="KW-0472">Membrane</keyword>
<feature type="binding site" evidence="7">
    <location>
        <position position="33"/>
    </location>
    <ligand>
        <name>[4Fe-4S] cluster</name>
        <dbReference type="ChEBI" id="CHEBI:49883"/>
        <label>1</label>
    </ligand>
</feature>
<name>A0A7C5RVE9_THERO</name>
<feature type="binding site" evidence="7">
    <location>
        <position position="162"/>
    </location>
    <ligand>
        <name>[4Fe-4S] cluster</name>
        <dbReference type="ChEBI" id="CHEBI:49883"/>
        <label>2</label>
    </ligand>
</feature>
<evidence type="ECO:0000313" key="10">
    <source>
        <dbReference type="EMBL" id="HHM97002.1"/>
    </source>
</evidence>
<dbReference type="InterPro" id="IPR014603">
    <property type="entry name" value="Formate_DH_Fe-S_su"/>
</dbReference>
<keyword evidence="4" id="KW-0677">Repeat</keyword>
<evidence type="ECO:0000256" key="2">
    <source>
        <dbReference type="ARBA" id="ARBA00022485"/>
    </source>
</evidence>
<feature type="domain" description="4Fe-4S ferredoxin-type" evidence="9">
    <location>
        <begin position="18"/>
        <end position="48"/>
    </location>
</feature>
<dbReference type="PROSITE" id="PS00198">
    <property type="entry name" value="4FE4S_FER_1"/>
    <property type="match status" value="1"/>
</dbReference>
<dbReference type="PROSITE" id="PS51379">
    <property type="entry name" value="4FE4S_FER_2"/>
    <property type="match status" value="3"/>
</dbReference>
<dbReference type="InterPro" id="IPR017900">
    <property type="entry name" value="4Fe4S_Fe_S_CS"/>
</dbReference>
<dbReference type="AlphaFoldDB" id="A0A7C5RVE9"/>
<feature type="binding site" evidence="7">
    <location>
        <position position="108"/>
    </location>
    <ligand>
        <name>[4Fe-4S] cluster</name>
        <dbReference type="ChEBI" id="CHEBI:49883"/>
        <label>3</label>
    </ligand>
</feature>
<keyword evidence="3 7" id="KW-0479">Metal-binding</keyword>
<dbReference type="GO" id="GO:0030313">
    <property type="term" value="C:cell envelope"/>
    <property type="evidence" value="ECO:0007669"/>
    <property type="project" value="UniProtKB-SubCell"/>
</dbReference>
<dbReference type="Pfam" id="PF13247">
    <property type="entry name" value="Fer4_11"/>
    <property type="match status" value="1"/>
</dbReference>
<dbReference type="GO" id="GO:0046872">
    <property type="term" value="F:metal ion binding"/>
    <property type="evidence" value="ECO:0007669"/>
    <property type="project" value="UniProtKB-KW"/>
</dbReference>
<evidence type="ECO:0000256" key="1">
    <source>
        <dbReference type="ARBA" id="ARBA00004196"/>
    </source>
</evidence>
<feature type="binding site" evidence="7">
    <location>
        <position position="103"/>
    </location>
    <ligand>
        <name>[4Fe-4S] cluster</name>
        <dbReference type="ChEBI" id="CHEBI:49883"/>
        <label>3</label>
    </ligand>
</feature>
<feature type="domain" description="4Fe-4S ferredoxin-type" evidence="9">
    <location>
        <begin position="91"/>
        <end position="122"/>
    </location>
</feature>
<evidence type="ECO:0000259" key="9">
    <source>
        <dbReference type="PROSITE" id="PS51379"/>
    </source>
</evidence>
<accession>A0A7C5RVE9</accession>
<feature type="binding site" evidence="7">
    <location>
        <position position="100"/>
    </location>
    <ligand>
        <name>[4Fe-4S] cluster</name>
        <dbReference type="ChEBI" id="CHEBI:49883"/>
        <label>3</label>
    </ligand>
</feature>
<dbReference type="SUPFAM" id="SSF54862">
    <property type="entry name" value="4Fe-4S ferredoxins"/>
    <property type="match status" value="1"/>
</dbReference>
<sequence>MNSESTLVGRTRARPGAFGFLTDTTLCIGCKACEVACKQWNQLPMDDFGFTGMSYDNTGDLGATTWRHVAFIERVADRQGRRPTRLQPFQSHWLMLSDVCKHCVNAGCMEACPTGAIIRTEFDTVVIQQDICNGCGYCVPACPFGVPALSPLDGKAHKCTLCYDRLKDGLEPACSKACPTDAIQFGPVHALMDRAKARVAELQAQGVDARIYGDEALGGTGGIGGLNAFFILTAPPEVYNLPAAPELPQRRVLPAFLTTALAALVLGVATLLSFWRTKEVRHG</sequence>
<dbReference type="InterPro" id="IPR017896">
    <property type="entry name" value="4Fe4S_Fe-S-bd"/>
</dbReference>
<feature type="binding site" evidence="7">
    <location>
        <position position="138"/>
    </location>
    <ligand>
        <name>[4Fe-4S] cluster</name>
        <dbReference type="ChEBI" id="CHEBI:49883"/>
        <label>4</label>
    </ligand>
</feature>
<dbReference type="GO" id="GO:0051539">
    <property type="term" value="F:4 iron, 4 sulfur cluster binding"/>
    <property type="evidence" value="ECO:0007669"/>
    <property type="project" value="UniProtKB-KW"/>
</dbReference>
<feature type="binding site" evidence="7">
    <location>
        <position position="159"/>
    </location>
    <ligand>
        <name>[4Fe-4S] cluster</name>
        <dbReference type="ChEBI" id="CHEBI:49883"/>
        <label>2</label>
    </ligand>
</feature>
<feature type="binding site" evidence="7">
    <location>
        <position position="135"/>
    </location>
    <ligand>
        <name>[4Fe-4S] cluster</name>
        <dbReference type="ChEBI" id="CHEBI:49883"/>
        <label>4</label>
    </ligand>
</feature>
<evidence type="ECO:0000256" key="8">
    <source>
        <dbReference type="SAM" id="Phobius"/>
    </source>
</evidence>
<evidence type="ECO:0000256" key="7">
    <source>
        <dbReference type="PIRSR" id="PIRSR036298-50"/>
    </source>
</evidence>
<evidence type="ECO:0000256" key="5">
    <source>
        <dbReference type="ARBA" id="ARBA00023004"/>
    </source>
</evidence>